<feature type="domain" description="AMP-dependent synthetase/ligase" evidence="3">
    <location>
        <begin position="54"/>
        <end position="492"/>
    </location>
</feature>
<dbReference type="GO" id="GO:0005783">
    <property type="term" value="C:endoplasmic reticulum"/>
    <property type="evidence" value="ECO:0007669"/>
    <property type="project" value="TreeGrafter"/>
</dbReference>
<organism evidence="4 5">
    <name type="scientific">Paramecium octaurelia</name>
    <dbReference type="NCBI Taxonomy" id="43137"/>
    <lineage>
        <taxon>Eukaryota</taxon>
        <taxon>Sar</taxon>
        <taxon>Alveolata</taxon>
        <taxon>Ciliophora</taxon>
        <taxon>Intramacronucleata</taxon>
        <taxon>Oligohymenophorea</taxon>
        <taxon>Peniculida</taxon>
        <taxon>Parameciidae</taxon>
        <taxon>Paramecium</taxon>
    </lineage>
</organism>
<protein>
    <recommendedName>
        <fullName evidence="3">AMP-dependent synthetase/ligase domain-containing protein</fullName>
    </recommendedName>
</protein>
<dbReference type="OMA" id="VPRVWQK"/>
<dbReference type="InterPro" id="IPR020845">
    <property type="entry name" value="AMP-binding_CS"/>
</dbReference>
<reference evidence="4" key="1">
    <citation type="submission" date="2021-01" db="EMBL/GenBank/DDBJ databases">
        <authorList>
            <consortium name="Genoscope - CEA"/>
            <person name="William W."/>
        </authorList>
    </citation>
    <scope>NUCLEOTIDE SEQUENCE</scope>
</reference>
<dbReference type="OrthoDB" id="1700726at2759"/>
<dbReference type="Pfam" id="PF00501">
    <property type="entry name" value="AMP-binding"/>
    <property type="match status" value="1"/>
</dbReference>
<accession>A0A8S1VWR3</accession>
<dbReference type="GO" id="GO:0016020">
    <property type="term" value="C:membrane"/>
    <property type="evidence" value="ECO:0007669"/>
    <property type="project" value="TreeGrafter"/>
</dbReference>
<sequence length="668" mass="74784">MGCRVSNVAPHMSYSTKIQEAKEGQSEIRRNVKYTTQLLSVPEQGVLNLQDLFSKSAERYAAKQCLGSFIGDDFSFMTYSQVQEEAIHLGSGIKTWGLANEVNEYKNYKMKLIGVFGKNRREWVILDIANILYGYTMVPFYDTLGPESIPFILSQTNIETMFLSADATKSLLKCKDKGKLLNLVLFDPLTEELERELKTKGYKLFKYEDVVQNGKIQIQPLAQIYPDTMYTICYTSGTTGNPKGALITHANFVSAVASTQITDARITDNDVHLSYLPLPHVMERLIVISLLYVGAQIGFYRGDPNLLKEDILKLRPTIFVSVPRLYNKFCDGIKAKISEVTGLKKAFVDQAISSKLSALRSEARYTNSLFDKAFEGVRQLFGGRCRLMVTGSAPIQQDVIDFLKIAACCPILEGYGQTESSALSFSTAVWDPVSSHLGGPAANTEFKLVDVPEMNYTAKDTITVRRGDKDEVQPTPRGEICLRGPGVFVGYYKDPQKTAEALDSEGWLHTGDIGMITEQGGVKIIDRKKNIFKLSQGEYIAPEKIESVYNRVPGVAESFVYGDSLQNQIVAIIVPQSEYLQKQAAQMQILGSLQELCQNQKMIDLIQQNIETFGRQNQLNSLEIAKLIYLEPQPLQNLGCLTSTLKLQRHVAKQIFSKQIENLYKQKV</sequence>
<evidence type="ECO:0000256" key="1">
    <source>
        <dbReference type="ARBA" id="ARBA00022741"/>
    </source>
</evidence>
<dbReference type="GO" id="GO:0004467">
    <property type="term" value="F:long-chain fatty acid-CoA ligase activity"/>
    <property type="evidence" value="ECO:0007669"/>
    <property type="project" value="TreeGrafter"/>
</dbReference>
<comment type="caution">
    <text evidence="4">The sequence shown here is derived from an EMBL/GenBank/DDBJ whole genome shotgun (WGS) entry which is preliminary data.</text>
</comment>
<dbReference type="PANTHER" id="PTHR43272">
    <property type="entry name" value="LONG-CHAIN-FATTY-ACID--COA LIGASE"/>
    <property type="match status" value="1"/>
</dbReference>
<dbReference type="InterPro" id="IPR000873">
    <property type="entry name" value="AMP-dep_synth/lig_dom"/>
</dbReference>
<dbReference type="EMBL" id="CAJJDP010000073">
    <property type="protein sequence ID" value="CAD8180219.1"/>
    <property type="molecule type" value="Genomic_DNA"/>
</dbReference>
<dbReference type="GO" id="GO:0005524">
    <property type="term" value="F:ATP binding"/>
    <property type="evidence" value="ECO:0007669"/>
    <property type="project" value="UniProtKB-KW"/>
</dbReference>
<evidence type="ECO:0000313" key="5">
    <source>
        <dbReference type="Proteomes" id="UP000683925"/>
    </source>
</evidence>
<dbReference type="PANTHER" id="PTHR43272:SF33">
    <property type="entry name" value="AMP-BINDING DOMAIN-CONTAINING PROTEIN-RELATED"/>
    <property type="match status" value="1"/>
</dbReference>
<evidence type="ECO:0000313" key="4">
    <source>
        <dbReference type="EMBL" id="CAD8180219.1"/>
    </source>
</evidence>
<keyword evidence="5" id="KW-1185">Reference proteome</keyword>
<keyword evidence="1" id="KW-0547">Nucleotide-binding</keyword>
<keyword evidence="2" id="KW-0067">ATP-binding</keyword>
<dbReference type="AlphaFoldDB" id="A0A8S1VWR3"/>
<evidence type="ECO:0000256" key="2">
    <source>
        <dbReference type="ARBA" id="ARBA00022840"/>
    </source>
</evidence>
<proteinExistence type="predicted"/>
<gene>
    <name evidence="4" type="ORF">POCTA_138.1.T0740211</name>
</gene>
<evidence type="ECO:0000259" key="3">
    <source>
        <dbReference type="Pfam" id="PF00501"/>
    </source>
</evidence>
<dbReference type="Proteomes" id="UP000683925">
    <property type="component" value="Unassembled WGS sequence"/>
</dbReference>
<dbReference type="PROSITE" id="PS00455">
    <property type="entry name" value="AMP_BINDING"/>
    <property type="match status" value="1"/>
</dbReference>
<name>A0A8S1VWR3_PAROT</name>